<dbReference type="EMBL" id="ML978073">
    <property type="protein sequence ID" value="KAF2012007.1"/>
    <property type="molecule type" value="Genomic_DNA"/>
</dbReference>
<dbReference type="AlphaFoldDB" id="A0A6A5XGP1"/>
<keyword evidence="2" id="KW-1185">Reference proteome</keyword>
<gene>
    <name evidence="1" type="ORF">BU24DRAFT_425829</name>
</gene>
<evidence type="ECO:0000313" key="1">
    <source>
        <dbReference type="EMBL" id="KAF2012007.1"/>
    </source>
</evidence>
<name>A0A6A5XGP1_9PLEO</name>
<accession>A0A6A5XGP1</accession>
<dbReference type="Proteomes" id="UP000799778">
    <property type="component" value="Unassembled WGS sequence"/>
</dbReference>
<reference evidence="1" key="1">
    <citation type="journal article" date="2020" name="Stud. Mycol.">
        <title>101 Dothideomycetes genomes: a test case for predicting lifestyles and emergence of pathogens.</title>
        <authorList>
            <person name="Haridas S."/>
            <person name="Albert R."/>
            <person name="Binder M."/>
            <person name="Bloem J."/>
            <person name="Labutti K."/>
            <person name="Salamov A."/>
            <person name="Andreopoulos B."/>
            <person name="Baker S."/>
            <person name="Barry K."/>
            <person name="Bills G."/>
            <person name="Bluhm B."/>
            <person name="Cannon C."/>
            <person name="Castanera R."/>
            <person name="Culley D."/>
            <person name="Daum C."/>
            <person name="Ezra D."/>
            <person name="Gonzalez J."/>
            <person name="Henrissat B."/>
            <person name="Kuo A."/>
            <person name="Liang C."/>
            <person name="Lipzen A."/>
            <person name="Lutzoni F."/>
            <person name="Magnuson J."/>
            <person name="Mondo S."/>
            <person name="Nolan M."/>
            <person name="Ohm R."/>
            <person name="Pangilinan J."/>
            <person name="Park H.-J."/>
            <person name="Ramirez L."/>
            <person name="Alfaro M."/>
            <person name="Sun H."/>
            <person name="Tritt A."/>
            <person name="Yoshinaga Y."/>
            <person name="Zwiers L.-H."/>
            <person name="Turgeon B."/>
            <person name="Goodwin S."/>
            <person name="Spatafora J."/>
            <person name="Crous P."/>
            <person name="Grigoriev I."/>
        </authorList>
    </citation>
    <scope>NUCLEOTIDE SEQUENCE</scope>
    <source>
        <strain evidence="1">CBS 175.79</strain>
    </source>
</reference>
<proteinExistence type="predicted"/>
<dbReference type="RefSeq" id="XP_033380346.1">
    <property type="nucleotide sequence ID" value="XM_033528830.1"/>
</dbReference>
<dbReference type="GeneID" id="54286227"/>
<protein>
    <submittedName>
        <fullName evidence="1">Uncharacterized protein</fullName>
    </submittedName>
</protein>
<organism evidence="1 2">
    <name type="scientific">Aaosphaeria arxii CBS 175.79</name>
    <dbReference type="NCBI Taxonomy" id="1450172"/>
    <lineage>
        <taxon>Eukaryota</taxon>
        <taxon>Fungi</taxon>
        <taxon>Dikarya</taxon>
        <taxon>Ascomycota</taxon>
        <taxon>Pezizomycotina</taxon>
        <taxon>Dothideomycetes</taxon>
        <taxon>Pleosporomycetidae</taxon>
        <taxon>Pleosporales</taxon>
        <taxon>Pleosporales incertae sedis</taxon>
        <taxon>Aaosphaeria</taxon>
    </lineage>
</organism>
<evidence type="ECO:0000313" key="2">
    <source>
        <dbReference type="Proteomes" id="UP000799778"/>
    </source>
</evidence>
<sequence length="155" mass="18143">MYIACSKEIELFPKRMVDAIRVTSSIYGPLPSKRVPKRPRILSHRCSELFEMSVAHVCYTCIFYERRYDSEPEKKVKPWATLWPKSKIDNRTSYCTDEVAESWGNILDFMQEFHGVAPNVLRQDVSQSSSNKCPIENFPSPTFKTCPRPREPWYL</sequence>